<name>A0A8X6IKF8_NEPPI</name>
<dbReference type="Proteomes" id="UP000887013">
    <property type="component" value="Unassembled WGS sequence"/>
</dbReference>
<keyword evidence="2" id="KW-1185">Reference proteome</keyword>
<proteinExistence type="predicted"/>
<evidence type="ECO:0000313" key="1">
    <source>
        <dbReference type="EMBL" id="GFS49478.1"/>
    </source>
</evidence>
<gene>
    <name evidence="1" type="ORF">NPIL_411511</name>
</gene>
<protein>
    <submittedName>
        <fullName evidence="1">Uncharacterized protein</fullName>
    </submittedName>
</protein>
<sequence length="171" mass="19740">MSPVGRYASPAWQPSFGNAERERISQQCRSRIPFDQRCYGSCRACAPASGDGYAQRERVLHNLDLYENESFYLRSNLEMMIEVELMFKVASIKFLMCENTVFSKRLSHIVLYLSLHTLIHQVDAEKCLIERRFQNANIVACDTVASNKLKNVFCRESELALFLIPMLGLRY</sequence>
<comment type="caution">
    <text evidence="1">The sequence shown here is derived from an EMBL/GenBank/DDBJ whole genome shotgun (WGS) entry which is preliminary data.</text>
</comment>
<dbReference type="AlphaFoldDB" id="A0A8X6IKF8"/>
<accession>A0A8X6IKF8</accession>
<dbReference type="EMBL" id="BMAW01045360">
    <property type="protein sequence ID" value="GFS49478.1"/>
    <property type="molecule type" value="Genomic_DNA"/>
</dbReference>
<evidence type="ECO:0000313" key="2">
    <source>
        <dbReference type="Proteomes" id="UP000887013"/>
    </source>
</evidence>
<reference evidence="1" key="1">
    <citation type="submission" date="2020-08" db="EMBL/GenBank/DDBJ databases">
        <title>Multicomponent nature underlies the extraordinary mechanical properties of spider dragline silk.</title>
        <authorList>
            <person name="Kono N."/>
            <person name="Nakamura H."/>
            <person name="Mori M."/>
            <person name="Yoshida Y."/>
            <person name="Ohtoshi R."/>
            <person name="Malay A.D."/>
            <person name="Moran D.A.P."/>
            <person name="Tomita M."/>
            <person name="Numata K."/>
            <person name="Arakawa K."/>
        </authorList>
    </citation>
    <scope>NUCLEOTIDE SEQUENCE</scope>
</reference>
<organism evidence="1 2">
    <name type="scientific">Nephila pilipes</name>
    <name type="common">Giant wood spider</name>
    <name type="synonym">Nephila maculata</name>
    <dbReference type="NCBI Taxonomy" id="299642"/>
    <lineage>
        <taxon>Eukaryota</taxon>
        <taxon>Metazoa</taxon>
        <taxon>Ecdysozoa</taxon>
        <taxon>Arthropoda</taxon>
        <taxon>Chelicerata</taxon>
        <taxon>Arachnida</taxon>
        <taxon>Araneae</taxon>
        <taxon>Araneomorphae</taxon>
        <taxon>Entelegynae</taxon>
        <taxon>Araneoidea</taxon>
        <taxon>Nephilidae</taxon>
        <taxon>Nephila</taxon>
    </lineage>
</organism>